<dbReference type="GeneTree" id="ENSGT01000000214408"/>
<dbReference type="AlphaFoldDB" id="A0A3B5A7X1"/>
<dbReference type="PROSITE" id="PS50994">
    <property type="entry name" value="INTEGRASE"/>
    <property type="match status" value="1"/>
</dbReference>
<feature type="region of interest" description="Disordered" evidence="1">
    <location>
        <begin position="337"/>
        <end position="370"/>
    </location>
</feature>
<dbReference type="PANTHER" id="PTHR37984:SF15">
    <property type="entry name" value="INTEGRASE CATALYTIC DOMAIN-CONTAINING PROTEIN"/>
    <property type="match status" value="1"/>
</dbReference>
<dbReference type="InterPro" id="IPR036397">
    <property type="entry name" value="RNaseH_sf"/>
</dbReference>
<evidence type="ECO:0000259" key="2">
    <source>
        <dbReference type="PROSITE" id="PS50994"/>
    </source>
</evidence>
<reference evidence="3" key="1">
    <citation type="submission" date="2023-09" db="UniProtKB">
        <authorList>
            <consortium name="Ensembl"/>
        </authorList>
    </citation>
    <scope>IDENTIFICATION</scope>
</reference>
<proteinExistence type="predicted"/>
<dbReference type="SUPFAM" id="SSF53098">
    <property type="entry name" value="Ribonuclease H-like"/>
    <property type="match status" value="1"/>
</dbReference>
<organism evidence="3">
    <name type="scientific">Stegastes partitus</name>
    <name type="common">bicolor damselfish</name>
    <dbReference type="NCBI Taxonomy" id="144197"/>
    <lineage>
        <taxon>Eukaryota</taxon>
        <taxon>Metazoa</taxon>
        <taxon>Chordata</taxon>
        <taxon>Craniata</taxon>
        <taxon>Vertebrata</taxon>
        <taxon>Euteleostomi</taxon>
        <taxon>Actinopterygii</taxon>
        <taxon>Neopterygii</taxon>
        <taxon>Teleostei</taxon>
        <taxon>Neoteleostei</taxon>
        <taxon>Acanthomorphata</taxon>
        <taxon>Ovalentaria</taxon>
        <taxon>Pomacentridae</taxon>
        <taxon>Stegastes</taxon>
    </lineage>
</organism>
<evidence type="ECO:0000256" key="1">
    <source>
        <dbReference type="SAM" id="MobiDB-lite"/>
    </source>
</evidence>
<evidence type="ECO:0000313" key="3">
    <source>
        <dbReference type="Ensembl" id="ENSSPAP00000009737.1"/>
    </source>
</evidence>
<dbReference type="STRING" id="144197.ENSSPAP00000009737"/>
<dbReference type="Ensembl" id="ENSSPAT00000009912.1">
    <property type="protein sequence ID" value="ENSSPAP00000009737.1"/>
    <property type="gene ID" value="ENSSPAG00000007425.1"/>
</dbReference>
<dbReference type="GO" id="GO:0015074">
    <property type="term" value="P:DNA integration"/>
    <property type="evidence" value="ECO:0007669"/>
    <property type="project" value="InterPro"/>
</dbReference>
<feature type="domain" description="Integrase catalytic" evidence="2">
    <location>
        <begin position="29"/>
        <end position="186"/>
    </location>
</feature>
<dbReference type="Pfam" id="PF00665">
    <property type="entry name" value="rve"/>
    <property type="match status" value="1"/>
</dbReference>
<dbReference type="InterPro" id="IPR050951">
    <property type="entry name" value="Retrovirus_Pol_polyprotein"/>
</dbReference>
<dbReference type="PANTHER" id="PTHR37984">
    <property type="entry name" value="PROTEIN CBG26694"/>
    <property type="match status" value="1"/>
</dbReference>
<sequence length="370" mass="42145">LWTDRCCACPRCVLHKSGPQGKAPLMPLTAKAPMHIVAIDFLTLGRPADRYQNILMTDLFTKFAWAVPTLDQTALTTARALWSYVIQPFGCPEVLHSDQGTNFQSRLIQELCQVYGCRKSRTTPYHPMGNGACERFNQTVLNLLGTLEVEQHQRWVEYLPGFIQAYNNTVHASTGYAPSFLMFGRHMRTPVDLLVGGMETDRPRCTTDWVAKHQAQLAYAYKRTSDNLHKGGEKNKRLYDRTARDAPLLSGERVLVRDHRRRQAGKLGDRWEKCPYVIVDRFHPDRPVYKVRPEGKDGPERTIHRNNLRPCLHYVLTKSDSTENSDSPPVPMWRLLLPVGGGAPDEPAPLPEPRRSQRTNMGVRPQSYMD</sequence>
<accession>A0A3B5A7X1</accession>
<dbReference type="InterPro" id="IPR001584">
    <property type="entry name" value="Integrase_cat-core"/>
</dbReference>
<dbReference type="InterPro" id="IPR012337">
    <property type="entry name" value="RNaseH-like_sf"/>
</dbReference>
<dbReference type="GO" id="GO:0003676">
    <property type="term" value="F:nucleic acid binding"/>
    <property type="evidence" value="ECO:0007669"/>
    <property type="project" value="InterPro"/>
</dbReference>
<dbReference type="FunFam" id="3.30.420.10:FF:000032">
    <property type="entry name" value="Retrovirus-related Pol polyprotein from transposon 297-like Protein"/>
    <property type="match status" value="1"/>
</dbReference>
<dbReference type="Gene3D" id="3.30.420.10">
    <property type="entry name" value="Ribonuclease H-like superfamily/Ribonuclease H"/>
    <property type="match status" value="1"/>
</dbReference>
<name>A0A3B5A7X1_9TELE</name>
<protein>
    <recommendedName>
        <fullName evidence="2">Integrase catalytic domain-containing protein</fullName>
    </recommendedName>
</protein>